<dbReference type="PROSITE" id="PS00092">
    <property type="entry name" value="N6_MTASE"/>
    <property type="match status" value="1"/>
</dbReference>
<proteinExistence type="inferred from homology"/>
<dbReference type="Gene3D" id="3.40.50.150">
    <property type="entry name" value="Vaccinia Virus protein VP39"/>
    <property type="match status" value="1"/>
</dbReference>
<evidence type="ECO:0000256" key="3">
    <source>
        <dbReference type="ARBA" id="ARBA00022679"/>
    </source>
</evidence>
<reference evidence="6" key="1">
    <citation type="submission" date="2020-10" db="EMBL/GenBank/DDBJ databases">
        <authorList>
            <person name="Gilroy R."/>
        </authorList>
    </citation>
    <scope>NUCLEOTIDE SEQUENCE</scope>
    <source>
        <strain evidence="6">35461</strain>
    </source>
</reference>
<dbReference type="Pfam" id="PF01555">
    <property type="entry name" value="N6_N4_Mtase"/>
    <property type="match status" value="1"/>
</dbReference>
<dbReference type="PANTHER" id="PTHR13370:SF16">
    <property type="entry name" value="SITE-SPECIFIC DNA-METHYLTRANSFERASE (ADENINE-SPECIFIC)"/>
    <property type="match status" value="1"/>
</dbReference>
<dbReference type="InterPro" id="IPR002941">
    <property type="entry name" value="DNA_methylase_N4/N6"/>
</dbReference>
<comment type="caution">
    <text evidence="6">The sequence shown here is derived from an EMBL/GenBank/DDBJ whole genome shotgun (WGS) entry which is preliminary data.</text>
</comment>
<evidence type="ECO:0000256" key="2">
    <source>
        <dbReference type="ARBA" id="ARBA00022603"/>
    </source>
</evidence>
<protein>
    <submittedName>
        <fullName evidence="6">Site-specific DNA-methyltransferase</fullName>
    </submittedName>
</protein>
<keyword evidence="3" id="KW-0808">Transferase</keyword>
<dbReference type="EMBL" id="DVOR01000169">
    <property type="protein sequence ID" value="HIV09513.1"/>
    <property type="molecule type" value="Genomic_DNA"/>
</dbReference>
<evidence type="ECO:0000313" key="6">
    <source>
        <dbReference type="EMBL" id="HIV09513.1"/>
    </source>
</evidence>
<feature type="region of interest" description="Disordered" evidence="4">
    <location>
        <begin position="319"/>
        <end position="359"/>
    </location>
</feature>
<dbReference type="PANTHER" id="PTHR13370">
    <property type="entry name" value="RNA METHYLASE-RELATED"/>
    <property type="match status" value="1"/>
</dbReference>
<comment type="similarity">
    <text evidence="1">Belongs to the N(4)/N(6)-methyltransferase family.</text>
</comment>
<dbReference type="InterPro" id="IPR001091">
    <property type="entry name" value="RM_Methyltransferase"/>
</dbReference>
<evidence type="ECO:0000259" key="5">
    <source>
        <dbReference type="Pfam" id="PF01555"/>
    </source>
</evidence>
<dbReference type="PRINTS" id="PR00508">
    <property type="entry name" value="S21N4MTFRASE"/>
</dbReference>
<gene>
    <name evidence="6" type="ORF">IAC79_05315</name>
</gene>
<dbReference type="Proteomes" id="UP000886845">
    <property type="component" value="Unassembled WGS sequence"/>
</dbReference>
<dbReference type="SUPFAM" id="SSF53335">
    <property type="entry name" value="S-adenosyl-L-methionine-dependent methyltransferases"/>
    <property type="match status" value="1"/>
</dbReference>
<keyword evidence="2" id="KW-0489">Methyltransferase</keyword>
<feature type="domain" description="DNA methylase N-4/N-6" evidence="5">
    <location>
        <begin position="155"/>
        <end position="481"/>
    </location>
</feature>
<dbReference type="AlphaFoldDB" id="A0A9D1NNQ6"/>
<dbReference type="GO" id="GO:0005737">
    <property type="term" value="C:cytoplasm"/>
    <property type="evidence" value="ECO:0007669"/>
    <property type="project" value="TreeGrafter"/>
</dbReference>
<dbReference type="GO" id="GO:0008170">
    <property type="term" value="F:N-methyltransferase activity"/>
    <property type="evidence" value="ECO:0007669"/>
    <property type="project" value="InterPro"/>
</dbReference>
<evidence type="ECO:0000256" key="4">
    <source>
        <dbReference type="SAM" id="MobiDB-lite"/>
    </source>
</evidence>
<dbReference type="InterPro" id="IPR002052">
    <property type="entry name" value="DNA_methylase_N6_adenine_CS"/>
</dbReference>
<accession>A0A9D1NNQ6</accession>
<reference evidence="6" key="2">
    <citation type="journal article" date="2021" name="PeerJ">
        <title>Extensive microbial diversity within the chicken gut microbiome revealed by metagenomics and culture.</title>
        <authorList>
            <person name="Gilroy R."/>
            <person name="Ravi A."/>
            <person name="Getino M."/>
            <person name="Pursley I."/>
            <person name="Horton D.L."/>
            <person name="Alikhan N.F."/>
            <person name="Baker D."/>
            <person name="Gharbi K."/>
            <person name="Hall N."/>
            <person name="Watson M."/>
            <person name="Adriaenssens E.M."/>
            <person name="Foster-Nyarko E."/>
            <person name="Jarju S."/>
            <person name="Secka A."/>
            <person name="Antonio M."/>
            <person name="Oren A."/>
            <person name="Chaudhuri R.R."/>
            <person name="La Ragione R."/>
            <person name="Hildebrand F."/>
            <person name="Pallen M.J."/>
        </authorList>
    </citation>
    <scope>NUCLEOTIDE SEQUENCE</scope>
    <source>
        <strain evidence="6">35461</strain>
    </source>
</reference>
<sequence length="931" mass="105302">DGVRRATLPSGEYSGIDPADLLAGKHIPEVQIPLDSGPDLFDELNKRDPDLDPQLVWRGKETANLNGLCAKAPPLFVQERLYPRMLIEEMRRRSAKRRGMADVQEDLASWDKALEQAEAFDFYKHEEAWSNRMILGDSLHVMASLLENEGYRGRVQMVYIDPPYGIKFNSFWQVSSKSTTVGDNDFSREPEMIKAFRDTWKEGVHSYLSYLRDRLILARDLLTDSGSCFVQISDTHVHRVRCLMDEVFGEDNFVSQISYKKGGSSTSSLLSNVTDFILWYAKNRKQAKYRKLSESKEVGVGASTGERYDHIEFPSGFRRSMTKNEKETPSRLPPDVRVYKESNPCSQQDNPKHRESPFVFQGKSYFPPRDRHWAVSLDRMPTLAKANRLISTGKNLAYVMYIKDSPSVPINNIWENCLLRSSRIYVVQTSVTAIQQCMLMCTDPGDLVLDPTCGSGTTAVVAEQWGRRWVTIDASRVALALARRRVMTARFPYYLLADSEEGLAQERKLTGKAIMRTTQGRLSQGFVYERVPHIKLGDIANNTEIDVIHGRYVETSRELREALGAALGQATPEEWEVPFEVPPKWPKQAQGLQAEFQKMRQARQKEIDASIARNAETEYLYDRPYENRRKVRVAGPFTMESMSPVQTLVAVERPDGTTDALRVAECNPADEGESFVSRMLKLLRGAGVRQSHKADRLTFAEVVPWAGRNIQAEAWTQEEEGAPRKHVAIAVGPEFGTVTRNNLLAFAREVKEAGCFDLAVVCAFGFEAHATEEVGAVAGCHVLLARINADLHMELDDKGVNANAFVIYGEPDVDILREGGDFRVQLNGVDVYVPKQNTVRSGEIDDIDCWMVDTDYNEQCFVARQVFFPDNPTLYKALRQMLNHDIDEEEWEAAAGTLSHPFPRPDSNKIAVKVINHFGDEVMKVYDLSHR</sequence>
<dbReference type="GO" id="GO:0032259">
    <property type="term" value="P:methylation"/>
    <property type="evidence" value="ECO:0007669"/>
    <property type="project" value="UniProtKB-KW"/>
</dbReference>
<dbReference type="InterPro" id="IPR029063">
    <property type="entry name" value="SAM-dependent_MTases_sf"/>
</dbReference>
<evidence type="ECO:0000313" key="7">
    <source>
        <dbReference type="Proteomes" id="UP000886845"/>
    </source>
</evidence>
<name>A0A9D1NNQ6_9BACT</name>
<organism evidence="6 7">
    <name type="scientific">Candidatus Spyradenecus faecavium</name>
    <dbReference type="NCBI Taxonomy" id="2840947"/>
    <lineage>
        <taxon>Bacteria</taxon>
        <taxon>Pseudomonadati</taxon>
        <taxon>Lentisphaerota</taxon>
        <taxon>Lentisphaeria</taxon>
        <taxon>Lentisphaerales</taxon>
        <taxon>Lentisphaeraceae</taxon>
        <taxon>Lentisphaeraceae incertae sedis</taxon>
        <taxon>Candidatus Spyradenecus</taxon>
    </lineage>
</organism>
<feature type="non-terminal residue" evidence="6">
    <location>
        <position position="1"/>
    </location>
</feature>
<dbReference type="GO" id="GO:0003677">
    <property type="term" value="F:DNA binding"/>
    <property type="evidence" value="ECO:0007669"/>
    <property type="project" value="InterPro"/>
</dbReference>
<evidence type="ECO:0000256" key="1">
    <source>
        <dbReference type="ARBA" id="ARBA00006594"/>
    </source>
</evidence>